<accession>A0ABY5VS09</accession>
<name>A0ABY5VS09_9ACTN</name>
<gene>
    <name evidence="1" type="ORF">Dfulv_36125</name>
</gene>
<evidence type="ECO:0008006" key="3">
    <source>
        <dbReference type="Google" id="ProtNLM"/>
    </source>
</evidence>
<reference evidence="1" key="2">
    <citation type="submission" date="2022-09" db="EMBL/GenBank/DDBJ databases">
        <title>Biosynthetic gene clusters of Dactylosporangioum fulvum.</title>
        <authorList>
            <person name="Caradec T."/>
        </authorList>
    </citation>
    <scope>NUCLEOTIDE SEQUENCE</scope>
    <source>
        <strain evidence="1">NRRL B-16292</strain>
    </source>
</reference>
<dbReference type="Proteomes" id="UP001059617">
    <property type="component" value="Chromosome"/>
</dbReference>
<reference evidence="1" key="1">
    <citation type="submission" date="2021-04" db="EMBL/GenBank/DDBJ databases">
        <authorList>
            <person name="Hartkoorn R.C."/>
            <person name="Beaudoing E."/>
            <person name="Hot D."/>
        </authorList>
    </citation>
    <scope>NUCLEOTIDE SEQUENCE</scope>
    <source>
        <strain evidence="1">NRRL B-16292</strain>
    </source>
</reference>
<dbReference type="EMBL" id="CP073720">
    <property type="protein sequence ID" value="UWP80557.1"/>
    <property type="molecule type" value="Genomic_DNA"/>
</dbReference>
<sequence>MAIWEATRFLAEFEPSPLLENAVSVDINAYEAHRKIKVDRDVACPVCGDGTLTAA</sequence>
<keyword evidence="2" id="KW-1185">Reference proteome</keyword>
<organism evidence="1 2">
    <name type="scientific">Dactylosporangium fulvum</name>
    <dbReference type="NCBI Taxonomy" id="53359"/>
    <lineage>
        <taxon>Bacteria</taxon>
        <taxon>Bacillati</taxon>
        <taxon>Actinomycetota</taxon>
        <taxon>Actinomycetes</taxon>
        <taxon>Micromonosporales</taxon>
        <taxon>Micromonosporaceae</taxon>
        <taxon>Dactylosporangium</taxon>
    </lineage>
</organism>
<protein>
    <recommendedName>
        <fullName evidence="3">Transposase</fullName>
    </recommendedName>
</protein>
<evidence type="ECO:0000313" key="1">
    <source>
        <dbReference type="EMBL" id="UWP80557.1"/>
    </source>
</evidence>
<dbReference type="RefSeq" id="WP_259858319.1">
    <property type="nucleotide sequence ID" value="NZ_BAAAST010000043.1"/>
</dbReference>
<proteinExistence type="predicted"/>
<evidence type="ECO:0000313" key="2">
    <source>
        <dbReference type="Proteomes" id="UP001059617"/>
    </source>
</evidence>